<dbReference type="CDD" id="cd04496">
    <property type="entry name" value="SSB_OBF"/>
    <property type="match status" value="1"/>
</dbReference>
<keyword evidence="1 2" id="KW-0238">DNA-binding</keyword>
<dbReference type="PROSITE" id="PS50935">
    <property type="entry name" value="SSB"/>
    <property type="match status" value="1"/>
</dbReference>
<comment type="subunit">
    <text evidence="2">Homotetramer.</text>
</comment>
<dbReference type="AlphaFoldDB" id="A0A1F5RYR9"/>
<comment type="caution">
    <text evidence="2">Lacks conserved residue(s) required for the propagation of feature annotation.</text>
</comment>
<comment type="caution">
    <text evidence="5">The sequence shown here is derived from an EMBL/GenBank/DDBJ whole genome shotgun (WGS) entry which is preliminary data.</text>
</comment>
<dbReference type="Proteomes" id="UP000178682">
    <property type="component" value="Unassembled WGS sequence"/>
</dbReference>
<evidence type="ECO:0000256" key="2">
    <source>
        <dbReference type="HAMAP-Rule" id="MF_00984"/>
    </source>
</evidence>
<dbReference type="SUPFAM" id="SSF50249">
    <property type="entry name" value="Nucleic acid-binding proteins"/>
    <property type="match status" value="1"/>
</dbReference>
<dbReference type="InterPro" id="IPR000424">
    <property type="entry name" value="Primosome_PriB/ssb"/>
</dbReference>
<name>A0A1F5RYR9_9BACT</name>
<reference evidence="5 6" key="1">
    <citation type="journal article" date="2016" name="Nat. Commun.">
        <title>Thousands of microbial genomes shed light on interconnected biogeochemical processes in an aquifer system.</title>
        <authorList>
            <person name="Anantharaman K."/>
            <person name="Brown C.T."/>
            <person name="Hug L.A."/>
            <person name="Sharon I."/>
            <person name="Castelle C.J."/>
            <person name="Probst A.J."/>
            <person name="Thomas B.C."/>
            <person name="Singh A."/>
            <person name="Wilkins M.J."/>
            <person name="Karaoz U."/>
            <person name="Brodie E.L."/>
            <person name="Williams K.H."/>
            <person name="Hubbard S.S."/>
            <person name="Banfield J.F."/>
        </authorList>
    </citation>
    <scope>NUCLEOTIDE SEQUENCE [LARGE SCALE GENOMIC DNA]</scope>
</reference>
<dbReference type="InterPro" id="IPR011344">
    <property type="entry name" value="ssDNA-bd"/>
</dbReference>
<dbReference type="GO" id="GO:0003697">
    <property type="term" value="F:single-stranded DNA binding"/>
    <property type="evidence" value="ECO:0007669"/>
    <property type="project" value="UniProtKB-UniRule"/>
</dbReference>
<sequence>MNLNKAMIIGNLTRDPEVRTTPSGQTVASFSVATNFVWTDASGQRQQKAEFHNVVAWRKLAEICGTYLKKGKQVYIEGRLQTRDWVGQDGAKRNRTEIIADNMIMLGSSGQAQASTATAAAPMRPAMAPAPMSEEVPVIDQEVPATFTAPEAFNSPSEADGEEEIKVENIPF</sequence>
<evidence type="ECO:0000313" key="5">
    <source>
        <dbReference type="EMBL" id="OGF19373.1"/>
    </source>
</evidence>
<dbReference type="Pfam" id="PF00436">
    <property type="entry name" value="SSB"/>
    <property type="match status" value="1"/>
</dbReference>
<feature type="region of interest" description="Disordered" evidence="4">
    <location>
        <begin position="148"/>
        <end position="172"/>
    </location>
</feature>
<accession>A0A1F5RYR9</accession>
<dbReference type="GO" id="GO:0009295">
    <property type="term" value="C:nucleoid"/>
    <property type="evidence" value="ECO:0007669"/>
    <property type="project" value="TreeGrafter"/>
</dbReference>
<dbReference type="PANTHER" id="PTHR10302:SF27">
    <property type="entry name" value="SINGLE-STRANDED DNA-BINDING PROTEIN"/>
    <property type="match status" value="1"/>
</dbReference>
<dbReference type="EMBL" id="MFFX01000022">
    <property type="protein sequence ID" value="OGF19373.1"/>
    <property type="molecule type" value="Genomic_DNA"/>
</dbReference>
<dbReference type="Gene3D" id="2.40.50.140">
    <property type="entry name" value="Nucleic acid-binding proteins"/>
    <property type="match status" value="1"/>
</dbReference>
<dbReference type="InterPro" id="IPR012340">
    <property type="entry name" value="NA-bd_OB-fold"/>
</dbReference>
<gene>
    <name evidence="5" type="ORF">A3G56_02445</name>
</gene>
<organism evidence="5 6">
    <name type="scientific">Candidatus Falkowbacteria bacterium RIFCSPLOWO2_12_FULL_45_10</name>
    <dbReference type="NCBI Taxonomy" id="1797990"/>
    <lineage>
        <taxon>Bacteria</taxon>
        <taxon>Candidatus Falkowiibacteriota</taxon>
    </lineage>
</organism>
<evidence type="ECO:0000313" key="6">
    <source>
        <dbReference type="Proteomes" id="UP000178682"/>
    </source>
</evidence>
<evidence type="ECO:0000256" key="4">
    <source>
        <dbReference type="SAM" id="MobiDB-lite"/>
    </source>
</evidence>
<dbReference type="HAMAP" id="MF_00984">
    <property type="entry name" value="SSB"/>
    <property type="match status" value="1"/>
</dbReference>
<proteinExistence type="inferred from homology"/>
<dbReference type="PANTHER" id="PTHR10302">
    <property type="entry name" value="SINGLE-STRANDED DNA-BINDING PROTEIN"/>
    <property type="match status" value="1"/>
</dbReference>
<evidence type="ECO:0000256" key="3">
    <source>
        <dbReference type="RuleBase" id="RU000524"/>
    </source>
</evidence>
<dbReference type="NCBIfam" id="TIGR00621">
    <property type="entry name" value="ssb"/>
    <property type="match status" value="1"/>
</dbReference>
<protein>
    <recommendedName>
        <fullName evidence="2 3">Single-stranded DNA-binding protein</fullName>
        <shortName evidence="2">SSB</shortName>
    </recommendedName>
</protein>
<evidence type="ECO:0000256" key="1">
    <source>
        <dbReference type="ARBA" id="ARBA00023125"/>
    </source>
</evidence>
<dbReference type="GO" id="GO:0006260">
    <property type="term" value="P:DNA replication"/>
    <property type="evidence" value="ECO:0007669"/>
    <property type="project" value="InterPro"/>
</dbReference>